<dbReference type="EMBL" id="ASPP01033704">
    <property type="protein sequence ID" value="ETO03303.1"/>
    <property type="molecule type" value="Genomic_DNA"/>
</dbReference>
<name>X6LMZ7_RETFI</name>
<accession>X6LMZ7</accession>
<keyword evidence="3" id="KW-1185">Reference proteome</keyword>
<protein>
    <submittedName>
        <fullName evidence="2">Uncharacterized protein</fullName>
    </submittedName>
</protein>
<gene>
    <name evidence="2" type="ORF">RFI_34108</name>
</gene>
<evidence type="ECO:0000313" key="2">
    <source>
        <dbReference type="EMBL" id="ETO03303.1"/>
    </source>
</evidence>
<dbReference type="Proteomes" id="UP000023152">
    <property type="component" value="Unassembled WGS sequence"/>
</dbReference>
<dbReference type="AlphaFoldDB" id="X6LMZ7"/>
<organism evidence="2 3">
    <name type="scientific">Reticulomyxa filosa</name>
    <dbReference type="NCBI Taxonomy" id="46433"/>
    <lineage>
        <taxon>Eukaryota</taxon>
        <taxon>Sar</taxon>
        <taxon>Rhizaria</taxon>
        <taxon>Retaria</taxon>
        <taxon>Foraminifera</taxon>
        <taxon>Monothalamids</taxon>
        <taxon>Reticulomyxidae</taxon>
        <taxon>Reticulomyxa</taxon>
    </lineage>
</organism>
<reference evidence="2 3" key="1">
    <citation type="journal article" date="2013" name="Curr. Biol.">
        <title>The Genome of the Foraminiferan Reticulomyxa filosa.</title>
        <authorList>
            <person name="Glockner G."/>
            <person name="Hulsmann N."/>
            <person name="Schleicher M."/>
            <person name="Noegel A.A."/>
            <person name="Eichinger L."/>
            <person name="Gallinger C."/>
            <person name="Pawlowski J."/>
            <person name="Sierra R."/>
            <person name="Euteneuer U."/>
            <person name="Pillet L."/>
            <person name="Moustafa A."/>
            <person name="Platzer M."/>
            <person name="Groth M."/>
            <person name="Szafranski K."/>
            <person name="Schliwa M."/>
        </authorList>
    </citation>
    <scope>NUCLEOTIDE SEQUENCE [LARGE SCALE GENOMIC DNA]</scope>
</reference>
<dbReference type="OrthoDB" id="5295208at2759"/>
<comment type="caution">
    <text evidence="2">The sequence shown here is derived from an EMBL/GenBank/DDBJ whole genome shotgun (WGS) entry which is preliminary data.</text>
</comment>
<evidence type="ECO:0000313" key="3">
    <source>
        <dbReference type="Proteomes" id="UP000023152"/>
    </source>
</evidence>
<sequence>MKKDTLNTNRDAVPKSYNDDLSESKFVKIKYYDIIGLENGGDGNVYIKEYFITDFDKDAWIGLVLDDFSANAMGSIVKGAFSLRQNEPFNMVPQTNSVKRDIHLNIGDHILLTEGCTSVVKYIDTETGNGSSDLPYWNGHVWGPNANDGTFDWQTLFQTKMERDDSQCSNYCRPSPMQNHCSKKEEAGGNHVLLHSSEERDVTLIESSSNSKQTGRREVKLGQTSATITTRIAETSKNRQSR</sequence>
<feature type="region of interest" description="Disordered" evidence="1">
    <location>
        <begin position="202"/>
        <end position="224"/>
    </location>
</feature>
<evidence type="ECO:0000256" key="1">
    <source>
        <dbReference type="SAM" id="MobiDB-lite"/>
    </source>
</evidence>
<proteinExistence type="predicted"/>